<evidence type="ECO:0000256" key="2">
    <source>
        <dbReference type="ARBA" id="ARBA00010617"/>
    </source>
</evidence>
<protein>
    <submittedName>
        <fullName evidence="9">Cytochrome P450</fullName>
    </submittedName>
</protein>
<dbReference type="OrthoDB" id="1470350at2759"/>
<dbReference type="InterPro" id="IPR036396">
    <property type="entry name" value="Cyt_P450_sf"/>
</dbReference>
<dbReference type="GO" id="GO:0020037">
    <property type="term" value="F:heme binding"/>
    <property type="evidence" value="ECO:0007669"/>
    <property type="project" value="InterPro"/>
</dbReference>
<dbReference type="InterPro" id="IPR002401">
    <property type="entry name" value="Cyt_P450_E_grp-I"/>
</dbReference>
<evidence type="ECO:0000313" key="10">
    <source>
        <dbReference type="Proteomes" id="UP000326565"/>
    </source>
</evidence>
<dbReference type="InterPro" id="IPR001128">
    <property type="entry name" value="Cyt_P450"/>
</dbReference>
<dbReference type="InterPro" id="IPR050121">
    <property type="entry name" value="Cytochrome_P450_monoxygenase"/>
</dbReference>
<reference evidence="9 10" key="1">
    <citation type="submission" date="2019-04" db="EMBL/GenBank/DDBJ databases">
        <title>Friends and foes A comparative genomics study of 23 Aspergillus species from section Flavi.</title>
        <authorList>
            <consortium name="DOE Joint Genome Institute"/>
            <person name="Kjaerbolling I."/>
            <person name="Vesth T."/>
            <person name="Frisvad J.C."/>
            <person name="Nybo J.L."/>
            <person name="Theobald S."/>
            <person name="Kildgaard S."/>
            <person name="Isbrandt T."/>
            <person name="Kuo A."/>
            <person name="Sato A."/>
            <person name="Lyhne E.K."/>
            <person name="Kogle M.E."/>
            <person name="Wiebenga A."/>
            <person name="Kun R.S."/>
            <person name="Lubbers R.J."/>
            <person name="Makela M.R."/>
            <person name="Barry K."/>
            <person name="Chovatia M."/>
            <person name="Clum A."/>
            <person name="Daum C."/>
            <person name="Haridas S."/>
            <person name="He G."/>
            <person name="LaButti K."/>
            <person name="Lipzen A."/>
            <person name="Mondo S."/>
            <person name="Riley R."/>
            <person name="Salamov A."/>
            <person name="Simmons B.A."/>
            <person name="Magnuson J.K."/>
            <person name="Henrissat B."/>
            <person name="Mortensen U.H."/>
            <person name="Larsen T.O."/>
            <person name="Devries R.P."/>
            <person name="Grigoriev I.V."/>
            <person name="Machida M."/>
            <person name="Baker S.E."/>
            <person name="Andersen M.R."/>
        </authorList>
    </citation>
    <scope>NUCLEOTIDE SEQUENCE [LARGE SCALE GENOMIC DNA]</scope>
    <source>
        <strain evidence="9 10">CBS 151.66</strain>
    </source>
</reference>
<dbReference type="Proteomes" id="UP000326565">
    <property type="component" value="Unassembled WGS sequence"/>
</dbReference>
<comment type="cofactor">
    <cofactor evidence="1">
        <name>heme</name>
        <dbReference type="ChEBI" id="CHEBI:30413"/>
    </cofactor>
</comment>
<evidence type="ECO:0000256" key="8">
    <source>
        <dbReference type="SAM" id="Phobius"/>
    </source>
</evidence>
<evidence type="ECO:0000256" key="5">
    <source>
        <dbReference type="ARBA" id="ARBA00023002"/>
    </source>
</evidence>
<proteinExistence type="inferred from homology"/>
<keyword evidence="3" id="KW-0349">Heme</keyword>
<feature type="transmembrane region" description="Helical" evidence="8">
    <location>
        <begin position="16"/>
        <end position="38"/>
    </location>
</feature>
<dbReference type="Pfam" id="PF00067">
    <property type="entry name" value="p450"/>
    <property type="match status" value="1"/>
</dbReference>
<comment type="similarity">
    <text evidence="2">Belongs to the cytochrome P450 family.</text>
</comment>
<dbReference type="FunFam" id="1.10.630.10:FF:000047">
    <property type="entry name" value="Cytochrome P450 monooxygenase"/>
    <property type="match status" value="1"/>
</dbReference>
<dbReference type="PANTHER" id="PTHR24305">
    <property type="entry name" value="CYTOCHROME P450"/>
    <property type="match status" value="1"/>
</dbReference>
<dbReference type="GO" id="GO:0004497">
    <property type="term" value="F:monooxygenase activity"/>
    <property type="evidence" value="ECO:0007669"/>
    <property type="project" value="UniProtKB-KW"/>
</dbReference>
<keyword evidence="10" id="KW-1185">Reference proteome</keyword>
<name>A0A5N5X3C6_9EURO</name>
<evidence type="ECO:0000256" key="6">
    <source>
        <dbReference type="ARBA" id="ARBA00023004"/>
    </source>
</evidence>
<accession>A0A5N5X3C6</accession>
<evidence type="ECO:0000256" key="7">
    <source>
        <dbReference type="ARBA" id="ARBA00023033"/>
    </source>
</evidence>
<dbReference type="EMBL" id="ML732196">
    <property type="protein sequence ID" value="KAB8075296.1"/>
    <property type="molecule type" value="Genomic_DNA"/>
</dbReference>
<keyword evidence="4" id="KW-0479">Metal-binding</keyword>
<evidence type="ECO:0000256" key="4">
    <source>
        <dbReference type="ARBA" id="ARBA00022723"/>
    </source>
</evidence>
<evidence type="ECO:0000256" key="1">
    <source>
        <dbReference type="ARBA" id="ARBA00001971"/>
    </source>
</evidence>
<gene>
    <name evidence="9" type="ORF">BDV29DRAFT_155789</name>
</gene>
<dbReference type="GO" id="GO:0005506">
    <property type="term" value="F:iron ion binding"/>
    <property type="evidence" value="ECO:0007669"/>
    <property type="project" value="InterPro"/>
</dbReference>
<dbReference type="PRINTS" id="PR00463">
    <property type="entry name" value="EP450I"/>
</dbReference>
<keyword evidence="7" id="KW-0503">Monooxygenase</keyword>
<dbReference type="GO" id="GO:0045122">
    <property type="term" value="P:aflatoxin biosynthetic process"/>
    <property type="evidence" value="ECO:0007669"/>
    <property type="project" value="UniProtKB-ARBA"/>
</dbReference>
<sequence length="496" mass="56831">MVLPNILQYLPSPVRLIGGVIVVVFTATIALGLYNVYLHPLSTYPGPRLAAATRIWFAGHLANGSLPFAIHELHQKYGDVVRIAPNELSYIHPEGWNEIYGHRHGKPEIIKDPAFYSTVASGPEGLFRASQERHGYLRKQLSHSFSEKAMREQEDTIRFQADLMISQLKRNINKDGTKIVNFNRWYNYFTFDVMGQLVFGESFNCLQNSDYHPWVKLIFDSVRLGTLVRCAQFWPWLSPVLLMLVPASIRRRRAEQQQLMQAKAEYRKAIQNGRQDLVSNLLQPDSGVSDLEYRSTVQSLIIAGSETTASLLCGVTYHLLKNVEKLERMVKEVRSEFDSSDKISFVSVNRLPYLLACLNEALRVYPPVADAFPRNTGPNVEVIMGQPVPPNTIVRMTHWATFHSPRNFTRPDEYIPERWLTDELGFVNDQRSALQPFQVGLAIVLVEILLMEMRLLMALVLWNFDLELCTALQNWDMQRAFVAWERPDLMVKLLPT</sequence>
<dbReference type="CDD" id="cd11058">
    <property type="entry name" value="CYP60B-like"/>
    <property type="match status" value="1"/>
</dbReference>
<keyword evidence="6" id="KW-0408">Iron</keyword>
<dbReference type="AlphaFoldDB" id="A0A5N5X3C6"/>
<keyword evidence="8" id="KW-0812">Transmembrane</keyword>
<keyword evidence="8" id="KW-1133">Transmembrane helix</keyword>
<organism evidence="9 10">
    <name type="scientific">Aspergillus leporis</name>
    <dbReference type="NCBI Taxonomy" id="41062"/>
    <lineage>
        <taxon>Eukaryota</taxon>
        <taxon>Fungi</taxon>
        <taxon>Dikarya</taxon>
        <taxon>Ascomycota</taxon>
        <taxon>Pezizomycotina</taxon>
        <taxon>Eurotiomycetes</taxon>
        <taxon>Eurotiomycetidae</taxon>
        <taxon>Eurotiales</taxon>
        <taxon>Aspergillaceae</taxon>
        <taxon>Aspergillus</taxon>
        <taxon>Aspergillus subgen. Circumdati</taxon>
    </lineage>
</organism>
<evidence type="ECO:0000256" key="3">
    <source>
        <dbReference type="ARBA" id="ARBA00022617"/>
    </source>
</evidence>
<dbReference type="PANTHER" id="PTHR24305:SF230">
    <property type="entry name" value="P450, PUTATIVE (EUROFUNG)-RELATED"/>
    <property type="match status" value="1"/>
</dbReference>
<dbReference type="Gene3D" id="1.10.630.10">
    <property type="entry name" value="Cytochrome P450"/>
    <property type="match status" value="1"/>
</dbReference>
<dbReference type="SUPFAM" id="SSF48264">
    <property type="entry name" value="Cytochrome P450"/>
    <property type="match status" value="1"/>
</dbReference>
<evidence type="ECO:0000313" key="9">
    <source>
        <dbReference type="EMBL" id="KAB8075296.1"/>
    </source>
</evidence>
<keyword evidence="8" id="KW-0472">Membrane</keyword>
<keyword evidence="5" id="KW-0560">Oxidoreductase</keyword>
<dbReference type="GO" id="GO:0016705">
    <property type="term" value="F:oxidoreductase activity, acting on paired donors, with incorporation or reduction of molecular oxygen"/>
    <property type="evidence" value="ECO:0007669"/>
    <property type="project" value="InterPro"/>
</dbReference>